<sequence>MPEMESVIFSHVQKQHSQELKDPLIEHLGYRSVIDAAGGEKVFTQMALNAIDPRVLALQGKIITVKIFSREKLTHARLDSTRASQTQELDPWPHSHGGYCDFITDSRDLKYWRGYVGQASALAIRIPQHCSAIRTWKNNTLHYHIVTKPSAAGYRYGNFIRLWIIQFPNCTQTSTKEAFENVLELSFTRAFQTLAPSILEIYFGPCPEGSYSSLGLNIISPLMQCRELSPRVRAECTKILEGSTDPEIREWPSLRAQQKLRPNASEKSLVETQRRPRFTAEENVNAIYAAIQCGRKELADMVFWPSEGTVPWTPLGREIQPLDVKAWFENISNWILNNGCAKSDLAIPIGTTAASIGIMLDSVPTHTYSEISLPWGL</sequence>
<keyword evidence="2" id="KW-1185">Reference proteome</keyword>
<evidence type="ECO:0000313" key="2">
    <source>
        <dbReference type="Proteomes" id="UP001150879"/>
    </source>
</evidence>
<dbReference type="Proteomes" id="UP001150879">
    <property type="component" value="Unassembled WGS sequence"/>
</dbReference>
<gene>
    <name evidence="1" type="ORF">N7472_003897</name>
</gene>
<proteinExistence type="predicted"/>
<name>A0A9W9MTT4_9EURO</name>
<protein>
    <submittedName>
        <fullName evidence="1">Uncharacterized protein</fullName>
    </submittedName>
</protein>
<reference evidence="1" key="1">
    <citation type="submission" date="2022-11" db="EMBL/GenBank/DDBJ databases">
        <authorList>
            <person name="Petersen C."/>
        </authorList>
    </citation>
    <scope>NUCLEOTIDE SEQUENCE</scope>
    <source>
        <strain evidence="1">IBT 16849</strain>
    </source>
</reference>
<organism evidence="1 2">
    <name type="scientific">Penicillium cf. griseofulvum</name>
    <dbReference type="NCBI Taxonomy" id="2972120"/>
    <lineage>
        <taxon>Eukaryota</taxon>
        <taxon>Fungi</taxon>
        <taxon>Dikarya</taxon>
        <taxon>Ascomycota</taxon>
        <taxon>Pezizomycotina</taxon>
        <taxon>Eurotiomycetes</taxon>
        <taxon>Eurotiomycetidae</taxon>
        <taxon>Eurotiales</taxon>
        <taxon>Aspergillaceae</taxon>
        <taxon>Penicillium</taxon>
    </lineage>
</organism>
<dbReference type="AlphaFoldDB" id="A0A9W9MTT4"/>
<evidence type="ECO:0000313" key="1">
    <source>
        <dbReference type="EMBL" id="KAJ5207449.1"/>
    </source>
</evidence>
<reference evidence="1" key="2">
    <citation type="journal article" date="2023" name="IMA Fungus">
        <title>Comparative genomic study of the Penicillium genus elucidates a diverse pangenome and 15 lateral gene transfer events.</title>
        <authorList>
            <person name="Petersen C."/>
            <person name="Sorensen T."/>
            <person name="Nielsen M.R."/>
            <person name="Sondergaard T.E."/>
            <person name="Sorensen J.L."/>
            <person name="Fitzpatrick D.A."/>
            <person name="Frisvad J.C."/>
            <person name="Nielsen K.L."/>
        </authorList>
    </citation>
    <scope>NUCLEOTIDE SEQUENCE</scope>
    <source>
        <strain evidence="1">IBT 16849</strain>
    </source>
</reference>
<dbReference type="OrthoDB" id="4369670at2759"/>
<dbReference type="EMBL" id="JAPQKP010000002">
    <property type="protein sequence ID" value="KAJ5207449.1"/>
    <property type="molecule type" value="Genomic_DNA"/>
</dbReference>
<comment type="caution">
    <text evidence="1">The sequence shown here is derived from an EMBL/GenBank/DDBJ whole genome shotgun (WGS) entry which is preliminary data.</text>
</comment>
<accession>A0A9W9MTT4</accession>